<accession>A0A6M3IMT7</accession>
<evidence type="ECO:0000313" key="1">
    <source>
        <dbReference type="EMBL" id="QJA58605.1"/>
    </source>
</evidence>
<proteinExistence type="predicted"/>
<dbReference type="AlphaFoldDB" id="A0A6M3IMT7"/>
<name>A0A6M3IMT7_9ZZZZ</name>
<organism evidence="1">
    <name type="scientific">viral metagenome</name>
    <dbReference type="NCBI Taxonomy" id="1070528"/>
    <lineage>
        <taxon>unclassified sequences</taxon>
        <taxon>metagenomes</taxon>
        <taxon>organismal metagenomes</taxon>
    </lineage>
</organism>
<reference evidence="1" key="1">
    <citation type="submission" date="2020-03" db="EMBL/GenBank/DDBJ databases">
        <title>The deep terrestrial virosphere.</title>
        <authorList>
            <person name="Holmfeldt K."/>
            <person name="Nilsson E."/>
            <person name="Simone D."/>
            <person name="Lopez-Fernandez M."/>
            <person name="Wu X."/>
            <person name="de Brujin I."/>
            <person name="Lundin D."/>
            <person name="Andersson A."/>
            <person name="Bertilsson S."/>
            <person name="Dopson M."/>
        </authorList>
    </citation>
    <scope>NUCLEOTIDE SEQUENCE</scope>
    <source>
        <strain evidence="1">MM415B01434</strain>
    </source>
</reference>
<gene>
    <name evidence="1" type="ORF">MM415B01434_0015</name>
</gene>
<dbReference type="EMBL" id="MT141331">
    <property type="protein sequence ID" value="QJA58605.1"/>
    <property type="molecule type" value="Genomic_DNA"/>
</dbReference>
<protein>
    <submittedName>
        <fullName evidence="1">Uncharacterized protein</fullName>
    </submittedName>
</protein>
<sequence>MKTQTEMINLTFNEKGEIIPIPFKANAVIINYFPEIDDDNKVVYTKMVSIACVDDGMLEMLREEALKIVWLRK</sequence>